<evidence type="ECO:0000313" key="8">
    <source>
        <dbReference type="EMBL" id="PFH60392.1"/>
    </source>
</evidence>
<dbReference type="GO" id="GO:0003676">
    <property type="term" value="F:nucleic acid binding"/>
    <property type="evidence" value="ECO:0007669"/>
    <property type="project" value="InterPro"/>
</dbReference>
<dbReference type="InterPro" id="IPR013520">
    <property type="entry name" value="Ribonucl_H"/>
</dbReference>
<evidence type="ECO:0000256" key="5">
    <source>
        <dbReference type="SAM" id="Coils"/>
    </source>
</evidence>
<dbReference type="Gene3D" id="3.30.420.10">
    <property type="entry name" value="Ribonuclease H-like superfamily/Ribonuclease H"/>
    <property type="match status" value="1"/>
</dbReference>
<dbReference type="InterPro" id="IPR036397">
    <property type="entry name" value="RNaseH_sf"/>
</dbReference>
<evidence type="ECO:0000256" key="1">
    <source>
        <dbReference type="ARBA" id="ARBA00006357"/>
    </source>
</evidence>
<proteinExistence type="inferred from homology"/>
<dbReference type="OrthoDB" id="3996471at2759"/>
<evidence type="ECO:0000259" key="7">
    <source>
        <dbReference type="SMART" id="SM00479"/>
    </source>
</evidence>
<feature type="compositionally biased region" description="Basic and acidic residues" evidence="6">
    <location>
        <begin position="25"/>
        <end position="38"/>
    </location>
</feature>
<evidence type="ECO:0000256" key="2">
    <source>
        <dbReference type="ARBA" id="ARBA00022722"/>
    </source>
</evidence>
<dbReference type="EMBL" id="LAZP02000132">
    <property type="protein sequence ID" value="PFH60392.1"/>
    <property type="molecule type" value="Genomic_DNA"/>
</dbReference>
<protein>
    <recommendedName>
        <fullName evidence="7">Exonuclease domain-containing protein</fullName>
    </recommendedName>
</protein>
<sequence>MSINLKHLSCPAGRNCKAFKCIFGHPEEDSKKKTRQADEVFSSDGGPRKRPKRDEPEKLRSDAEDAGVRKHSPATNRESSTRPASPPAFTRTRAPHKLLPAKNPESRVTSSSKRSQKQVQVESLNPRLLKNSPASHEIRLKLLRMLHQEYSRLNSELKKDANDEELKLVLSEQELITKVLDEEEKTALEKAAVYTNVMKNKVMSYKRKLVGQWKTERQKDQKLTHGRHGSDNEAQDGSKKIETGLTPVQEVEVLQRIITPIEGLSRHGYVSKVPLADFINAARVETRISKGWEKCDRCQQRFQVFPGRREEDGALTSGGTCRFHWGKTAAASKLTPKNDLAPLDRAVCFDCEMGYTVYGLELVRLTATSWPSGDELLDVLVQPFGEILDLNSRYSGVWPDDLALAEPWGDDEEVSAPVGVDQATGGEDEDAKPAKKKLRKVSSPEVARKLLFSLISPATALIGHGLENDLNSVRIVHPTVVDTILLYPHKAGLPLRNGLKKLMDVHLNRKIQQETGPKMLGHDSAEDARAAGELVRLKVMEEWKDMKRRGWTVTEDGIQPPHRQELTEEFIEMRRLETEHGILVRASQLKDPRRRLDLNGCSPGYTGIRV</sequence>
<dbReference type="AlphaFoldDB" id="A0A2A9PHK4"/>
<evidence type="ECO:0000256" key="3">
    <source>
        <dbReference type="ARBA" id="ARBA00022801"/>
    </source>
</evidence>
<dbReference type="PANTHER" id="PTHR12801:SF112">
    <property type="entry name" value="RNA EXONUCLEASE 3"/>
    <property type="match status" value="1"/>
</dbReference>
<keyword evidence="4" id="KW-0269">Exonuclease</keyword>
<feature type="domain" description="Exonuclease" evidence="7">
    <location>
        <begin position="345"/>
        <end position="544"/>
    </location>
</feature>
<feature type="compositionally biased region" description="Low complexity" evidence="6">
    <location>
        <begin position="106"/>
        <end position="123"/>
    </location>
</feature>
<evidence type="ECO:0000256" key="6">
    <source>
        <dbReference type="SAM" id="MobiDB-lite"/>
    </source>
</evidence>
<keyword evidence="9" id="KW-1185">Reference proteome</keyword>
<dbReference type="STRING" id="268505.A0A2A9PHK4"/>
<dbReference type="GO" id="GO:0004527">
    <property type="term" value="F:exonuclease activity"/>
    <property type="evidence" value="ECO:0007669"/>
    <property type="project" value="UniProtKB-KW"/>
</dbReference>
<name>A0A2A9PHK4_OPHUN</name>
<evidence type="ECO:0000313" key="9">
    <source>
        <dbReference type="Proteomes" id="UP000037136"/>
    </source>
</evidence>
<reference evidence="8 9" key="1">
    <citation type="journal article" date="2015" name="BMC Genomics">
        <title>Gene expression during zombie ant biting behavior reflects the complexity underlying fungal parasitic behavioral manipulation.</title>
        <authorList>
            <person name="de Bekker C."/>
            <person name="Ohm R.A."/>
            <person name="Loreto R.G."/>
            <person name="Sebastian A."/>
            <person name="Albert I."/>
            <person name="Merrow M."/>
            <person name="Brachmann A."/>
            <person name="Hughes D.P."/>
        </authorList>
    </citation>
    <scope>NUCLEOTIDE SEQUENCE [LARGE SCALE GENOMIC DNA]</scope>
    <source>
        <strain evidence="8 9">SC16a</strain>
    </source>
</reference>
<organism evidence="8 9">
    <name type="scientific">Ophiocordyceps unilateralis</name>
    <name type="common">Zombie-ant fungus</name>
    <name type="synonym">Torrubia unilateralis</name>
    <dbReference type="NCBI Taxonomy" id="268505"/>
    <lineage>
        <taxon>Eukaryota</taxon>
        <taxon>Fungi</taxon>
        <taxon>Dikarya</taxon>
        <taxon>Ascomycota</taxon>
        <taxon>Pezizomycotina</taxon>
        <taxon>Sordariomycetes</taxon>
        <taxon>Hypocreomycetidae</taxon>
        <taxon>Hypocreales</taxon>
        <taxon>Ophiocordycipitaceae</taxon>
        <taxon>Ophiocordyceps</taxon>
    </lineage>
</organism>
<feature type="compositionally biased region" description="Polar residues" evidence="6">
    <location>
        <begin position="73"/>
        <end position="83"/>
    </location>
</feature>
<gene>
    <name evidence="8" type="ORF">XA68_11055</name>
</gene>
<dbReference type="InterPro" id="IPR012337">
    <property type="entry name" value="RNaseH-like_sf"/>
</dbReference>
<feature type="coiled-coil region" evidence="5">
    <location>
        <begin position="147"/>
        <end position="174"/>
    </location>
</feature>
<accession>A0A2A9PHK4</accession>
<dbReference type="CDD" id="cd06145">
    <property type="entry name" value="REX1_like"/>
    <property type="match status" value="1"/>
</dbReference>
<feature type="compositionally biased region" description="Basic and acidic residues" evidence="6">
    <location>
        <begin position="52"/>
        <end position="68"/>
    </location>
</feature>
<dbReference type="InterPro" id="IPR034922">
    <property type="entry name" value="REX1-like_exo"/>
</dbReference>
<dbReference type="SUPFAM" id="SSF53098">
    <property type="entry name" value="Ribonuclease H-like"/>
    <property type="match status" value="1"/>
</dbReference>
<dbReference type="GO" id="GO:0005634">
    <property type="term" value="C:nucleus"/>
    <property type="evidence" value="ECO:0007669"/>
    <property type="project" value="TreeGrafter"/>
</dbReference>
<keyword evidence="5" id="KW-0175">Coiled coil</keyword>
<dbReference type="Proteomes" id="UP000037136">
    <property type="component" value="Unassembled WGS sequence"/>
</dbReference>
<keyword evidence="3" id="KW-0378">Hydrolase</keyword>
<reference evidence="8 9" key="2">
    <citation type="journal article" date="2017" name="Sci. Rep.">
        <title>Ant-infecting Ophiocordyceps genomes reveal a high diversity of potential behavioral manipulation genes and a possible major role for enterotoxins.</title>
        <authorList>
            <person name="de Bekker C."/>
            <person name="Ohm R.A."/>
            <person name="Evans H.C."/>
            <person name="Brachmann A."/>
            <person name="Hughes D.P."/>
        </authorList>
    </citation>
    <scope>NUCLEOTIDE SEQUENCE [LARGE SCALE GENOMIC DNA]</scope>
    <source>
        <strain evidence="8 9">SC16a</strain>
    </source>
</reference>
<dbReference type="InterPro" id="IPR047021">
    <property type="entry name" value="REXO1/3/4-like"/>
</dbReference>
<keyword evidence="2" id="KW-0540">Nuclease</keyword>
<dbReference type="SMART" id="SM00479">
    <property type="entry name" value="EXOIII"/>
    <property type="match status" value="1"/>
</dbReference>
<feature type="region of interest" description="Disordered" evidence="6">
    <location>
        <begin position="418"/>
        <end position="439"/>
    </location>
</feature>
<feature type="region of interest" description="Disordered" evidence="6">
    <location>
        <begin position="216"/>
        <end position="238"/>
    </location>
</feature>
<comment type="similarity">
    <text evidence="1">Belongs to the REXO1/REXO3 family.</text>
</comment>
<comment type="caution">
    <text evidence="8">The sequence shown here is derived from an EMBL/GenBank/DDBJ whole genome shotgun (WGS) entry which is preliminary data.</text>
</comment>
<evidence type="ECO:0000256" key="4">
    <source>
        <dbReference type="ARBA" id="ARBA00022839"/>
    </source>
</evidence>
<feature type="region of interest" description="Disordered" evidence="6">
    <location>
        <begin position="25"/>
        <end position="130"/>
    </location>
</feature>
<dbReference type="PANTHER" id="PTHR12801">
    <property type="entry name" value="RNA EXONUCLEASE REXO1 / RECO3 FAMILY MEMBER-RELATED"/>
    <property type="match status" value="1"/>
</dbReference>